<proteinExistence type="predicted"/>
<name>A0A4C1ZW29_EUMVA</name>
<dbReference type="AlphaFoldDB" id="A0A4C1ZW29"/>
<gene>
    <name evidence="1" type="ORF">EVAR_67403_1</name>
</gene>
<reference evidence="1 2" key="1">
    <citation type="journal article" date="2019" name="Commun. Biol.">
        <title>The bagworm genome reveals a unique fibroin gene that provides high tensile strength.</title>
        <authorList>
            <person name="Kono N."/>
            <person name="Nakamura H."/>
            <person name="Ohtoshi R."/>
            <person name="Tomita M."/>
            <person name="Numata K."/>
            <person name="Arakawa K."/>
        </authorList>
    </citation>
    <scope>NUCLEOTIDE SEQUENCE [LARGE SCALE GENOMIC DNA]</scope>
</reference>
<dbReference type="EMBL" id="BGZK01002295">
    <property type="protein sequence ID" value="GBP92666.1"/>
    <property type="molecule type" value="Genomic_DNA"/>
</dbReference>
<protein>
    <submittedName>
        <fullName evidence="1">Uncharacterized protein</fullName>
    </submittedName>
</protein>
<organism evidence="1 2">
    <name type="scientific">Eumeta variegata</name>
    <name type="common">Bagworm moth</name>
    <name type="synonym">Eumeta japonica</name>
    <dbReference type="NCBI Taxonomy" id="151549"/>
    <lineage>
        <taxon>Eukaryota</taxon>
        <taxon>Metazoa</taxon>
        <taxon>Ecdysozoa</taxon>
        <taxon>Arthropoda</taxon>
        <taxon>Hexapoda</taxon>
        <taxon>Insecta</taxon>
        <taxon>Pterygota</taxon>
        <taxon>Neoptera</taxon>
        <taxon>Endopterygota</taxon>
        <taxon>Lepidoptera</taxon>
        <taxon>Glossata</taxon>
        <taxon>Ditrysia</taxon>
        <taxon>Tineoidea</taxon>
        <taxon>Psychidae</taxon>
        <taxon>Oiketicinae</taxon>
        <taxon>Eumeta</taxon>
    </lineage>
</organism>
<accession>A0A4C1ZW29</accession>
<comment type="caution">
    <text evidence="1">The sequence shown here is derived from an EMBL/GenBank/DDBJ whole genome shotgun (WGS) entry which is preliminary data.</text>
</comment>
<evidence type="ECO:0000313" key="2">
    <source>
        <dbReference type="Proteomes" id="UP000299102"/>
    </source>
</evidence>
<sequence>MHISYKVDIGAVLLIIVADPIISQSEADGRKLLKVLSRGLTAKWNTTFSSTNPGGIRVKIAFQVLRIKLFVILWAARTDASAVQGRRRVREPATPSDVFRIQYSAHRMEKTGHSV</sequence>
<evidence type="ECO:0000313" key="1">
    <source>
        <dbReference type="EMBL" id="GBP92666.1"/>
    </source>
</evidence>
<keyword evidence="2" id="KW-1185">Reference proteome</keyword>
<dbReference type="Proteomes" id="UP000299102">
    <property type="component" value="Unassembled WGS sequence"/>
</dbReference>